<comment type="caution">
    <text evidence="2">The sequence shown here is derived from an EMBL/GenBank/DDBJ whole genome shotgun (WGS) entry which is preliminary data.</text>
</comment>
<dbReference type="SUPFAM" id="SSF56091">
    <property type="entry name" value="DNA ligase/mRNA capping enzyme, catalytic domain"/>
    <property type="match status" value="1"/>
</dbReference>
<gene>
    <name evidence="2" type="ORF">C8D87_11421</name>
</gene>
<organism evidence="2 3">
    <name type="scientific">Lentzea atacamensis</name>
    <dbReference type="NCBI Taxonomy" id="531938"/>
    <lineage>
        <taxon>Bacteria</taxon>
        <taxon>Bacillati</taxon>
        <taxon>Actinomycetota</taxon>
        <taxon>Actinomycetes</taxon>
        <taxon>Pseudonocardiales</taxon>
        <taxon>Pseudonocardiaceae</taxon>
        <taxon>Lentzea</taxon>
    </lineage>
</organism>
<protein>
    <submittedName>
        <fullName evidence="2">ATP dependent DNA ligase-like protein</fullName>
    </submittedName>
</protein>
<dbReference type="Proteomes" id="UP000248714">
    <property type="component" value="Unassembled WGS sequence"/>
</dbReference>
<feature type="domain" description="ATP-dependent DNA ligase family profile" evidence="1">
    <location>
        <begin position="25"/>
        <end position="147"/>
    </location>
</feature>
<dbReference type="EMBL" id="QLTT01000014">
    <property type="protein sequence ID" value="RAS59409.1"/>
    <property type="molecule type" value="Genomic_DNA"/>
</dbReference>
<accession>A0ABX9DVT4</accession>
<proteinExistence type="predicted"/>
<keyword evidence="3" id="KW-1185">Reference proteome</keyword>
<reference evidence="2 3" key="1">
    <citation type="submission" date="2018-06" db="EMBL/GenBank/DDBJ databases">
        <title>Genomic Encyclopedia of Type Strains, Phase IV (KMG-IV): sequencing the most valuable type-strain genomes for metagenomic binning, comparative biology and taxonomic classification.</title>
        <authorList>
            <person name="Goeker M."/>
        </authorList>
    </citation>
    <scope>NUCLEOTIDE SEQUENCE [LARGE SCALE GENOMIC DNA]</scope>
    <source>
        <strain evidence="2 3">DSM 45479</strain>
    </source>
</reference>
<dbReference type="Gene3D" id="3.30.1490.70">
    <property type="match status" value="1"/>
</dbReference>
<name>A0ABX9DVT4_9PSEU</name>
<evidence type="ECO:0000313" key="3">
    <source>
        <dbReference type="Proteomes" id="UP000248714"/>
    </source>
</evidence>
<dbReference type="InterPro" id="IPR012310">
    <property type="entry name" value="DNA_ligase_ATP-dep_cent"/>
</dbReference>
<evidence type="ECO:0000259" key="1">
    <source>
        <dbReference type="Pfam" id="PF01068"/>
    </source>
</evidence>
<dbReference type="Gene3D" id="3.30.470.30">
    <property type="entry name" value="DNA ligase/mRNA capping enzyme"/>
    <property type="match status" value="1"/>
</dbReference>
<evidence type="ECO:0000313" key="2">
    <source>
        <dbReference type="EMBL" id="RAS59409.1"/>
    </source>
</evidence>
<sequence>MAVLHAPVELVAARAQKNLPRADARRPVRYEPKYDGWRGLLFSGDGVLQSRRGTNLAARFPELITAGRALGDVVLDGEIVALRDGRLDFGALTSTPRGRVAAGITIYFVAFDLLAAGDHDLRPETCQDRRARLEAVMADARPPLQLIPYTTDRDQALPGCSLRSPPWASKAV</sequence>
<dbReference type="Pfam" id="PF01068">
    <property type="entry name" value="DNA_ligase_A_M"/>
    <property type="match status" value="1"/>
</dbReference>